<feature type="coiled-coil region" evidence="1">
    <location>
        <begin position="692"/>
        <end position="737"/>
    </location>
</feature>
<gene>
    <name evidence="4" type="ORF">A9255_05205</name>
</gene>
<evidence type="ECO:0000313" key="4">
    <source>
        <dbReference type="EMBL" id="AOM40026.1"/>
    </source>
</evidence>
<reference evidence="4 5" key="1">
    <citation type="submission" date="2016-06" db="EMBL/GenBank/DDBJ databases">
        <title>Bacterial characters and pathogenicity of Xenorhabdus hominickii from an entomopathogenic nematode, Steinernema monticolum.</title>
        <authorList>
            <person name="Park Y."/>
            <person name="Kim Y."/>
        </authorList>
    </citation>
    <scope>NUCLEOTIDE SEQUENCE [LARGE SCALE GENOMIC DNA]</scope>
    <source>
        <strain evidence="4 5">ANU1</strain>
    </source>
</reference>
<feature type="domain" description="Tape measure protein N-terminal" evidence="3">
    <location>
        <begin position="84"/>
        <end position="272"/>
    </location>
</feature>
<dbReference type="Pfam" id="PF06120">
    <property type="entry name" value="Phage_HK97_TLTM"/>
    <property type="match status" value="1"/>
</dbReference>
<dbReference type="InterPro" id="IPR013491">
    <property type="entry name" value="Tape_meas_N"/>
</dbReference>
<organism evidence="4 5">
    <name type="scientific">Xenorhabdus hominickii</name>
    <dbReference type="NCBI Taxonomy" id="351679"/>
    <lineage>
        <taxon>Bacteria</taxon>
        <taxon>Pseudomonadati</taxon>
        <taxon>Pseudomonadota</taxon>
        <taxon>Gammaproteobacteria</taxon>
        <taxon>Enterobacterales</taxon>
        <taxon>Morganellaceae</taxon>
        <taxon>Xenorhabdus</taxon>
    </lineage>
</organism>
<dbReference type="EMBL" id="CP016176">
    <property type="protein sequence ID" value="AOM40026.1"/>
    <property type="molecule type" value="Genomic_DNA"/>
</dbReference>
<accession>A0ABN4S1M1</accession>
<dbReference type="RefSeq" id="WP_069315768.1">
    <property type="nucleotide sequence ID" value="NZ_CP016176.1"/>
</dbReference>
<proteinExistence type="predicted"/>
<evidence type="ECO:0000259" key="3">
    <source>
        <dbReference type="Pfam" id="PF20155"/>
    </source>
</evidence>
<dbReference type="InterPro" id="IPR009302">
    <property type="entry name" value="Tail_length_tape_measure"/>
</dbReference>
<dbReference type="NCBIfam" id="TIGR02675">
    <property type="entry name" value="tape_meas_nterm"/>
    <property type="match status" value="1"/>
</dbReference>
<evidence type="ECO:0008006" key="6">
    <source>
        <dbReference type="Google" id="ProtNLM"/>
    </source>
</evidence>
<dbReference type="Pfam" id="PF20155">
    <property type="entry name" value="TMP_3"/>
    <property type="match status" value="1"/>
</dbReference>
<keyword evidence="1" id="KW-0175">Coiled coil</keyword>
<name>A0ABN4S1M1_XENHO</name>
<keyword evidence="5" id="KW-1185">Reference proteome</keyword>
<evidence type="ECO:0000313" key="5">
    <source>
        <dbReference type="Proteomes" id="UP000094600"/>
    </source>
</evidence>
<dbReference type="Proteomes" id="UP000094600">
    <property type="component" value="Chromosome"/>
</dbReference>
<evidence type="ECO:0000256" key="1">
    <source>
        <dbReference type="SAM" id="Coils"/>
    </source>
</evidence>
<sequence length="1145" mass="123095">MAKLRELIIKISANSSSFQSEIARASRMGADYYKVMEKGGRQASAASRDSQQALRDLNSQLVSVKDTAKGLAGAFAGLFATGRLISMADNYNSLNARIKLATTSTEDFTQAQQGLLRISQYTGSTFESNASLFTRVASALREYGYSTQDILSLTDALATGLQVSGASAEETSSLIVQLSQALGRGVLRGQDFNSVAQSGQRIMKALSDGLGVAQKDLKGLADAGELTTPKIVPALVSQLQKMREEFDSMPNSVSAASTRVTNAFQQWVGGANQTVSATTILSGVLDGVAKNMDTVAAAGVVAAGLFGARALGDRISAIGASTSALIQNSRAEINNADQAYRNSQVQVASARASAYQAQQNVIAARSRMLQTTTAQTFAAAEARLNRTLAAEAAAQARVTQSINARAAAQAQLNAVTSLGSRLMGGALGLIGGIPGLAILAGSALYFMHQKQEQAKQSALELRNSTELLTEALEAMNSLEVKKRVFDTQDDISAQNEAIEKQKKLVEARKMDMERTRIVAEKGVKTLYSSSPVEQLTEATRVYNNEVNNLALMQEGLSNKQKELNLLQSRQSGLLRDNYVEMLNTRDILPMLTLAGSDFNRVLSAGNRLLQERMTLTPVPFALPQIPLNDKQQDFLKKSERDLELSSLQGVAKVKRQAEFAAEDQGLNTPQYQDHYQKYINDSVAVYQNGEKAKEAQVAASKATSEAAKAAREAASAQENYRNKVADLNREIQVEQVRMKDGETAAALFASSMDISAKYTGKQREELIRLSTASIQAKQRTKDFQDALAADPYRQATHARREAEEQLQRQIAASDIQSTEEVVRRKREIQFSYLSAVAEANQRSAVSPGAELAGNVDPLQDLQNQLEKRKVLIQTYATETLITEQRKNELLIASDNETNQRRYDAAMQLYASQGRLQKMTLNMFVVTQERMSNVLTGMLTGTQTFKEGMIGLFSSLTQSIIQNLVDMAAQAIVTNVILKSIMGVAGGVAGGAMAGAGAVAGTAANTGAMGMSTSWQAYVANAKGGVYNSPSLSAYSGQIVSNPTLFAFAKGAGLMGEAGPEAIMPLARTRDGNLGVRLIGANLPNSGGAPQVYITVTNEQTTQTTSPGWEQFGSEIGRFVEQRYRELINRDLGQGGALSRAIKGGR</sequence>
<feature type="domain" description="Tail length tape measure" evidence="2">
    <location>
        <begin position="409"/>
        <end position="691"/>
    </location>
</feature>
<evidence type="ECO:0000259" key="2">
    <source>
        <dbReference type="Pfam" id="PF06120"/>
    </source>
</evidence>
<protein>
    <recommendedName>
        <fullName evidence="6">Tail component</fullName>
    </recommendedName>
</protein>
<feature type="coiled-coil region" evidence="1">
    <location>
        <begin position="461"/>
        <end position="515"/>
    </location>
</feature>